<evidence type="ECO:0000256" key="1">
    <source>
        <dbReference type="SAM" id="MobiDB-lite"/>
    </source>
</evidence>
<name>A0ABP1CP43_9APHY</name>
<sequence>MMTAMKLDGRSSETTMQKQRYSRELAAYTFQQWDTARQALEQSRAQHTEKSSSRRSSPVPRANGKPVRATSGILSVDYARKSHKPTEGTGTEGRVVKPNML</sequence>
<reference evidence="3" key="1">
    <citation type="submission" date="2024-04" db="EMBL/GenBank/DDBJ databases">
        <authorList>
            <person name="Shaw F."/>
            <person name="Minotto A."/>
        </authorList>
    </citation>
    <scope>NUCLEOTIDE SEQUENCE [LARGE SCALE GENOMIC DNA]</scope>
</reference>
<dbReference type="Proteomes" id="UP001497453">
    <property type="component" value="Chromosome 1"/>
</dbReference>
<evidence type="ECO:0000313" key="2">
    <source>
        <dbReference type="EMBL" id="CAL1696442.1"/>
    </source>
</evidence>
<feature type="region of interest" description="Disordered" evidence="1">
    <location>
        <begin position="39"/>
        <end position="101"/>
    </location>
</feature>
<gene>
    <name evidence="2" type="ORF">GFSPODELE1_LOCUS1184</name>
</gene>
<protein>
    <submittedName>
        <fullName evidence="2">Uncharacterized protein</fullName>
    </submittedName>
</protein>
<organism evidence="2 3">
    <name type="scientific">Somion occarium</name>
    <dbReference type="NCBI Taxonomy" id="3059160"/>
    <lineage>
        <taxon>Eukaryota</taxon>
        <taxon>Fungi</taxon>
        <taxon>Dikarya</taxon>
        <taxon>Basidiomycota</taxon>
        <taxon>Agaricomycotina</taxon>
        <taxon>Agaricomycetes</taxon>
        <taxon>Polyporales</taxon>
        <taxon>Cerrenaceae</taxon>
        <taxon>Somion</taxon>
    </lineage>
</organism>
<dbReference type="EMBL" id="OZ037944">
    <property type="protein sequence ID" value="CAL1696442.1"/>
    <property type="molecule type" value="Genomic_DNA"/>
</dbReference>
<keyword evidence="3" id="KW-1185">Reference proteome</keyword>
<accession>A0ABP1CP43</accession>
<proteinExistence type="predicted"/>
<evidence type="ECO:0000313" key="3">
    <source>
        <dbReference type="Proteomes" id="UP001497453"/>
    </source>
</evidence>